<feature type="domain" description="RNA polymerase sigma factor 70 region 4 type 2" evidence="7">
    <location>
        <begin position="127"/>
        <end position="177"/>
    </location>
</feature>
<dbReference type="GO" id="GO:0003677">
    <property type="term" value="F:DNA binding"/>
    <property type="evidence" value="ECO:0007669"/>
    <property type="project" value="UniProtKB-KW"/>
</dbReference>
<evidence type="ECO:0000256" key="5">
    <source>
        <dbReference type="ARBA" id="ARBA00023163"/>
    </source>
</evidence>
<organism evidence="8 9">
    <name type="scientific">Cohnella fermenti</name>
    <dbReference type="NCBI Taxonomy" id="2565925"/>
    <lineage>
        <taxon>Bacteria</taxon>
        <taxon>Bacillati</taxon>
        <taxon>Bacillota</taxon>
        <taxon>Bacilli</taxon>
        <taxon>Bacillales</taxon>
        <taxon>Paenibacillaceae</taxon>
        <taxon>Cohnella</taxon>
    </lineage>
</organism>
<dbReference type="InterPro" id="IPR013249">
    <property type="entry name" value="RNA_pol_sigma70_r4_t2"/>
</dbReference>
<gene>
    <name evidence="8" type="ORF">E6C55_01005</name>
</gene>
<dbReference type="OrthoDB" id="2657224at2"/>
<keyword evidence="2" id="KW-0805">Transcription regulation</keyword>
<reference evidence="8 9" key="1">
    <citation type="submission" date="2019-04" db="EMBL/GenBank/DDBJ databases">
        <title>Cohnella sp. nov. isolated from preserved vegetables.</title>
        <authorList>
            <person name="Lin S.-Y."/>
            <person name="Hung M.-H."/>
            <person name="Young C.-C."/>
        </authorList>
    </citation>
    <scope>NUCLEOTIDE SEQUENCE [LARGE SCALE GENOMIC DNA]</scope>
    <source>
        <strain evidence="8 9">CC-MHH1044</strain>
    </source>
</reference>
<evidence type="ECO:0000256" key="3">
    <source>
        <dbReference type="ARBA" id="ARBA00023082"/>
    </source>
</evidence>
<sequence>MSSPLKLLMAGDFEGMTSSAQREIFREYYGLVYGIIYYMVKDHATTEDLIQESFLHILRRMPVIDDEAKLKGWIRTVVKNRVYTYLKKNRRLREEIADDSIFVQDELLASGTESIEAEVATKLMSETIGQCLQQLKPEYRALIELRWQQELSYKEMADILETSEESIKYKLHRAREAVRKRFIKLWGEREDARRIR</sequence>
<accession>A0A4S4CAX8</accession>
<evidence type="ECO:0000259" key="7">
    <source>
        <dbReference type="Pfam" id="PF08281"/>
    </source>
</evidence>
<dbReference type="InterPro" id="IPR036388">
    <property type="entry name" value="WH-like_DNA-bd_sf"/>
</dbReference>
<name>A0A4S4CAX8_9BACL</name>
<dbReference type="InterPro" id="IPR014284">
    <property type="entry name" value="RNA_pol_sigma-70_dom"/>
</dbReference>
<keyword evidence="4" id="KW-0238">DNA-binding</keyword>
<evidence type="ECO:0000256" key="1">
    <source>
        <dbReference type="ARBA" id="ARBA00010641"/>
    </source>
</evidence>
<evidence type="ECO:0000313" key="8">
    <source>
        <dbReference type="EMBL" id="THF84593.1"/>
    </source>
</evidence>
<dbReference type="PANTHER" id="PTHR43133:SF8">
    <property type="entry name" value="RNA POLYMERASE SIGMA FACTOR HI_1459-RELATED"/>
    <property type="match status" value="1"/>
</dbReference>
<proteinExistence type="inferred from homology"/>
<protein>
    <submittedName>
        <fullName evidence="8">Sigma-70 family RNA polymerase sigma factor</fullName>
    </submittedName>
</protein>
<evidence type="ECO:0000313" key="9">
    <source>
        <dbReference type="Proteomes" id="UP000310636"/>
    </source>
</evidence>
<dbReference type="InterPro" id="IPR013324">
    <property type="entry name" value="RNA_pol_sigma_r3/r4-like"/>
</dbReference>
<keyword evidence="9" id="KW-1185">Reference proteome</keyword>
<comment type="similarity">
    <text evidence="1">Belongs to the sigma-70 factor family. ECF subfamily.</text>
</comment>
<dbReference type="Pfam" id="PF04542">
    <property type="entry name" value="Sigma70_r2"/>
    <property type="match status" value="1"/>
</dbReference>
<dbReference type="InterPro" id="IPR013325">
    <property type="entry name" value="RNA_pol_sigma_r2"/>
</dbReference>
<dbReference type="SUPFAM" id="SSF88659">
    <property type="entry name" value="Sigma3 and sigma4 domains of RNA polymerase sigma factors"/>
    <property type="match status" value="1"/>
</dbReference>
<evidence type="ECO:0000256" key="4">
    <source>
        <dbReference type="ARBA" id="ARBA00023125"/>
    </source>
</evidence>
<dbReference type="Pfam" id="PF08281">
    <property type="entry name" value="Sigma70_r4_2"/>
    <property type="match status" value="1"/>
</dbReference>
<dbReference type="GO" id="GO:0016987">
    <property type="term" value="F:sigma factor activity"/>
    <property type="evidence" value="ECO:0007669"/>
    <property type="project" value="UniProtKB-KW"/>
</dbReference>
<dbReference type="Proteomes" id="UP000310636">
    <property type="component" value="Unassembled WGS sequence"/>
</dbReference>
<dbReference type="AlphaFoldDB" id="A0A4S4CAX8"/>
<dbReference type="NCBIfam" id="TIGR02937">
    <property type="entry name" value="sigma70-ECF"/>
    <property type="match status" value="1"/>
</dbReference>
<dbReference type="Gene3D" id="1.10.10.10">
    <property type="entry name" value="Winged helix-like DNA-binding domain superfamily/Winged helix DNA-binding domain"/>
    <property type="match status" value="1"/>
</dbReference>
<keyword evidence="5" id="KW-0804">Transcription</keyword>
<feature type="domain" description="RNA polymerase sigma-70 region 2" evidence="6">
    <location>
        <begin position="24"/>
        <end position="91"/>
    </location>
</feature>
<dbReference type="EMBL" id="SSOB01000001">
    <property type="protein sequence ID" value="THF84593.1"/>
    <property type="molecule type" value="Genomic_DNA"/>
</dbReference>
<comment type="caution">
    <text evidence="8">The sequence shown here is derived from an EMBL/GenBank/DDBJ whole genome shotgun (WGS) entry which is preliminary data.</text>
</comment>
<dbReference type="CDD" id="cd06171">
    <property type="entry name" value="Sigma70_r4"/>
    <property type="match status" value="1"/>
</dbReference>
<dbReference type="GO" id="GO:0006352">
    <property type="term" value="P:DNA-templated transcription initiation"/>
    <property type="evidence" value="ECO:0007669"/>
    <property type="project" value="InterPro"/>
</dbReference>
<evidence type="ECO:0000256" key="2">
    <source>
        <dbReference type="ARBA" id="ARBA00023015"/>
    </source>
</evidence>
<dbReference type="SUPFAM" id="SSF88946">
    <property type="entry name" value="Sigma2 domain of RNA polymerase sigma factors"/>
    <property type="match status" value="1"/>
</dbReference>
<dbReference type="Gene3D" id="1.10.1740.10">
    <property type="match status" value="1"/>
</dbReference>
<keyword evidence="3" id="KW-0731">Sigma factor</keyword>
<dbReference type="InterPro" id="IPR007627">
    <property type="entry name" value="RNA_pol_sigma70_r2"/>
</dbReference>
<evidence type="ECO:0000259" key="6">
    <source>
        <dbReference type="Pfam" id="PF04542"/>
    </source>
</evidence>
<dbReference type="PANTHER" id="PTHR43133">
    <property type="entry name" value="RNA POLYMERASE ECF-TYPE SIGMA FACTO"/>
    <property type="match status" value="1"/>
</dbReference>
<dbReference type="InterPro" id="IPR039425">
    <property type="entry name" value="RNA_pol_sigma-70-like"/>
</dbReference>